<sequence>MPRGTDGCLLFVYMLLLILLLS</sequence>
<accession>A0A0A9TH63</accession>
<dbReference type="AlphaFoldDB" id="A0A0A9TH63"/>
<organism evidence="1">
    <name type="scientific">Arundo donax</name>
    <name type="common">Giant reed</name>
    <name type="synonym">Donax arundinaceus</name>
    <dbReference type="NCBI Taxonomy" id="35708"/>
    <lineage>
        <taxon>Eukaryota</taxon>
        <taxon>Viridiplantae</taxon>
        <taxon>Streptophyta</taxon>
        <taxon>Embryophyta</taxon>
        <taxon>Tracheophyta</taxon>
        <taxon>Spermatophyta</taxon>
        <taxon>Magnoliopsida</taxon>
        <taxon>Liliopsida</taxon>
        <taxon>Poales</taxon>
        <taxon>Poaceae</taxon>
        <taxon>PACMAD clade</taxon>
        <taxon>Arundinoideae</taxon>
        <taxon>Arundineae</taxon>
        <taxon>Arundo</taxon>
    </lineage>
</organism>
<protein>
    <submittedName>
        <fullName evidence="1">Uncharacterized protein</fullName>
    </submittedName>
</protein>
<reference evidence="1" key="2">
    <citation type="journal article" date="2015" name="Data Brief">
        <title>Shoot transcriptome of the giant reed, Arundo donax.</title>
        <authorList>
            <person name="Barrero R.A."/>
            <person name="Guerrero F.D."/>
            <person name="Moolhuijzen P."/>
            <person name="Goolsby J.A."/>
            <person name="Tidwell J."/>
            <person name="Bellgard S.E."/>
            <person name="Bellgard M.I."/>
        </authorList>
    </citation>
    <scope>NUCLEOTIDE SEQUENCE</scope>
    <source>
        <tissue evidence="1">Shoot tissue taken approximately 20 cm above the soil surface</tissue>
    </source>
</reference>
<evidence type="ECO:0000313" key="1">
    <source>
        <dbReference type="EMBL" id="JAD29511.1"/>
    </source>
</evidence>
<reference evidence="1" key="1">
    <citation type="submission" date="2014-09" db="EMBL/GenBank/DDBJ databases">
        <authorList>
            <person name="Magalhaes I.L.F."/>
            <person name="Oliveira U."/>
            <person name="Santos F.R."/>
            <person name="Vidigal T.H.D.A."/>
            <person name="Brescovit A.D."/>
            <person name="Santos A.J."/>
        </authorList>
    </citation>
    <scope>NUCLEOTIDE SEQUENCE</scope>
    <source>
        <tissue evidence="1">Shoot tissue taken approximately 20 cm above the soil surface</tissue>
    </source>
</reference>
<proteinExistence type="predicted"/>
<dbReference type="EMBL" id="GBRH01268384">
    <property type="protein sequence ID" value="JAD29511.1"/>
    <property type="molecule type" value="Transcribed_RNA"/>
</dbReference>
<name>A0A0A9TH63_ARUDO</name>